<dbReference type="InterPro" id="IPR002938">
    <property type="entry name" value="FAD-bd"/>
</dbReference>
<dbReference type="SUPFAM" id="SSF54373">
    <property type="entry name" value="FAD-linked reductases, C-terminal domain"/>
    <property type="match status" value="1"/>
</dbReference>
<feature type="domain" description="FAD-binding" evidence="4">
    <location>
        <begin position="7"/>
        <end position="383"/>
    </location>
</feature>
<evidence type="ECO:0000256" key="3">
    <source>
        <dbReference type="ARBA" id="ARBA00023002"/>
    </source>
</evidence>
<evidence type="ECO:0000259" key="4">
    <source>
        <dbReference type="Pfam" id="PF01494"/>
    </source>
</evidence>
<dbReference type="InterPro" id="IPR036188">
    <property type="entry name" value="FAD/NAD-bd_sf"/>
</dbReference>
<keyword evidence="6" id="KW-1185">Reference proteome</keyword>
<name>A0A165BZ85_9APHY</name>
<dbReference type="InParanoid" id="A0A165BZ85"/>
<accession>A0A165BZ85</accession>
<dbReference type="GO" id="GO:0071949">
    <property type="term" value="F:FAD binding"/>
    <property type="evidence" value="ECO:0007669"/>
    <property type="project" value="InterPro"/>
</dbReference>
<dbReference type="AlphaFoldDB" id="A0A165BZ85"/>
<proteinExistence type="predicted"/>
<dbReference type="Proteomes" id="UP000076871">
    <property type="component" value="Unassembled WGS sequence"/>
</dbReference>
<protein>
    <submittedName>
        <fullName evidence="5">FAD/NAD-P-binding domain-containing protein</fullName>
    </submittedName>
</protein>
<dbReference type="GO" id="GO:0016491">
    <property type="term" value="F:oxidoreductase activity"/>
    <property type="evidence" value="ECO:0007669"/>
    <property type="project" value="UniProtKB-KW"/>
</dbReference>
<dbReference type="GeneID" id="63826939"/>
<keyword evidence="2" id="KW-0274">FAD</keyword>
<evidence type="ECO:0000313" key="5">
    <source>
        <dbReference type="EMBL" id="KZT01919.1"/>
    </source>
</evidence>
<dbReference type="PANTHER" id="PTHR46720:SF3">
    <property type="entry name" value="FAD-BINDING DOMAIN-CONTAINING PROTEIN-RELATED"/>
    <property type="match status" value="1"/>
</dbReference>
<evidence type="ECO:0000256" key="1">
    <source>
        <dbReference type="ARBA" id="ARBA00022630"/>
    </source>
</evidence>
<evidence type="ECO:0000256" key="2">
    <source>
        <dbReference type="ARBA" id="ARBA00022827"/>
    </source>
</evidence>
<dbReference type="Pfam" id="PF01494">
    <property type="entry name" value="FAD_binding_3"/>
    <property type="match status" value="1"/>
</dbReference>
<dbReference type="RefSeq" id="XP_040759659.1">
    <property type="nucleotide sequence ID" value="XM_040909910.1"/>
</dbReference>
<dbReference type="InterPro" id="IPR051104">
    <property type="entry name" value="FAD_monoxygenase"/>
</dbReference>
<sequence length="447" mass="49373">MTEPKFRVGIIGAGIGGLLLALSLANSCDNIAVDVYESTAVLNEIGAGIGISQRVWEILRHIGLEDEFLSISYAKNHADTAPLTLTFRRSDQPEGFFFLETSIQFATYHRAHFQALLCKHLPKSCQIKFSKRLENYIESDSGEICLQFVDGSTATCDVLAGCDGIKSTVRRVLYQSLADKAIQDGNNAKAADLLAQAKPVWSGRVVYRSLLSRDVLEHACPGHPHLTRPYLRTGRDKHLITFPISHGQKLNVSIYVFDAEKENTQYDSAAWMRKCSKDEFIASFSNFEPQVTGLLNCLDDVSAWAIHTLPLLPTYVGDRIVLLGDAAHAMAPFQGAGAGLAMEDGFILASILAHTHVTRDTLPRALQIYDSIRRPITQWVVQHSRATGDFYDLRAAGFDTLSDTKGALSEGQLAKISKSLDGMFEWHLNTSVMPDRDRALELLDAME</sequence>
<dbReference type="PRINTS" id="PR00420">
    <property type="entry name" value="RNGMNOXGNASE"/>
</dbReference>
<dbReference type="GO" id="GO:0044550">
    <property type="term" value="P:secondary metabolite biosynthetic process"/>
    <property type="evidence" value="ECO:0007669"/>
    <property type="project" value="TreeGrafter"/>
</dbReference>
<dbReference type="Gene3D" id="3.50.50.60">
    <property type="entry name" value="FAD/NAD(P)-binding domain"/>
    <property type="match status" value="1"/>
</dbReference>
<dbReference type="EMBL" id="KV427658">
    <property type="protein sequence ID" value="KZT01919.1"/>
    <property type="molecule type" value="Genomic_DNA"/>
</dbReference>
<organism evidence="5 6">
    <name type="scientific">Laetiporus sulphureus 93-53</name>
    <dbReference type="NCBI Taxonomy" id="1314785"/>
    <lineage>
        <taxon>Eukaryota</taxon>
        <taxon>Fungi</taxon>
        <taxon>Dikarya</taxon>
        <taxon>Basidiomycota</taxon>
        <taxon>Agaricomycotina</taxon>
        <taxon>Agaricomycetes</taxon>
        <taxon>Polyporales</taxon>
        <taxon>Laetiporus</taxon>
    </lineage>
</organism>
<reference evidence="5 6" key="1">
    <citation type="journal article" date="2016" name="Mol. Biol. Evol.">
        <title>Comparative Genomics of Early-Diverging Mushroom-Forming Fungi Provides Insights into the Origins of Lignocellulose Decay Capabilities.</title>
        <authorList>
            <person name="Nagy L.G."/>
            <person name="Riley R."/>
            <person name="Tritt A."/>
            <person name="Adam C."/>
            <person name="Daum C."/>
            <person name="Floudas D."/>
            <person name="Sun H."/>
            <person name="Yadav J.S."/>
            <person name="Pangilinan J."/>
            <person name="Larsson K.H."/>
            <person name="Matsuura K."/>
            <person name="Barry K."/>
            <person name="Labutti K."/>
            <person name="Kuo R."/>
            <person name="Ohm R.A."/>
            <person name="Bhattacharya S.S."/>
            <person name="Shirouzu T."/>
            <person name="Yoshinaga Y."/>
            <person name="Martin F.M."/>
            <person name="Grigoriev I.V."/>
            <person name="Hibbett D.S."/>
        </authorList>
    </citation>
    <scope>NUCLEOTIDE SEQUENCE [LARGE SCALE GENOMIC DNA]</scope>
    <source>
        <strain evidence="5 6">93-53</strain>
    </source>
</reference>
<keyword evidence="1" id="KW-0285">Flavoprotein</keyword>
<dbReference type="PANTHER" id="PTHR46720">
    <property type="entry name" value="HYDROXYLASE, PUTATIVE (AFU_ORTHOLOGUE AFUA_3G01460)-RELATED"/>
    <property type="match status" value="1"/>
</dbReference>
<dbReference type="STRING" id="1314785.A0A165BZ85"/>
<dbReference type="SUPFAM" id="SSF51905">
    <property type="entry name" value="FAD/NAD(P)-binding domain"/>
    <property type="match status" value="1"/>
</dbReference>
<evidence type="ECO:0000313" key="6">
    <source>
        <dbReference type="Proteomes" id="UP000076871"/>
    </source>
</evidence>
<dbReference type="OrthoDB" id="417877at2759"/>
<gene>
    <name evidence="5" type="ORF">LAESUDRAFT_730829</name>
</gene>
<keyword evidence="3" id="KW-0560">Oxidoreductase</keyword>